<dbReference type="OrthoDB" id="5383230at2"/>
<dbReference type="AlphaFoldDB" id="A0A540WK04"/>
<proteinExistence type="predicted"/>
<comment type="caution">
    <text evidence="1">The sequence shown here is derived from an EMBL/GenBank/DDBJ whole genome shotgun (WGS) entry which is preliminary data.</text>
</comment>
<gene>
    <name evidence="1" type="ORF">FJV41_46100</name>
</gene>
<dbReference type="Proteomes" id="UP000315369">
    <property type="component" value="Unassembled WGS sequence"/>
</dbReference>
<accession>A0A540WK04</accession>
<keyword evidence="2" id="KW-1185">Reference proteome</keyword>
<protein>
    <submittedName>
        <fullName evidence="1">DUF3006 domain-containing protein</fullName>
    </submittedName>
</protein>
<organism evidence="1 2">
    <name type="scientific">Myxococcus llanfairpwllgwyngyllgogerychwyrndrobwllllantysiliogogogochensis</name>
    <dbReference type="NCBI Taxonomy" id="2590453"/>
    <lineage>
        <taxon>Bacteria</taxon>
        <taxon>Pseudomonadati</taxon>
        <taxon>Myxococcota</taxon>
        <taxon>Myxococcia</taxon>
        <taxon>Myxococcales</taxon>
        <taxon>Cystobacterineae</taxon>
        <taxon>Myxococcaceae</taxon>
        <taxon>Myxococcus</taxon>
    </lineage>
</organism>
<dbReference type="RefSeq" id="WP_141648994.1">
    <property type="nucleotide sequence ID" value="NZ_VIFM01000382.1"/>
</dbReference>
<evidence type="ECO:0000313" key="1">
    <source>
        <dbReference type="EMBL" id="TQF09157.1"/>
    </source>
</evidence>
<dbReference type="EMBL" id="VIFM01000382">
    <property type="protein sequence ID" value="TQF09157.1"/>
    <property type="molecule type" value="Genomic_DNA"/>
</dbReference>
<name>A0A540WK04_9BACT</name>
<reference evidence="1 2" key="1">
    <citation type="submission" date="2019-06" db="EMBL/GenBank/DDBJ databases">
        <authorList>
            <person name="Livingstone P."/>
            <person name="Whitworth D."/>
        </authorList>
    </citation>
    <scope>NUCLEOTIDE SEQUENCE [LARGE SCALE GENOMIC DNA]</scope>
    <source>
        <strain evidence="1 2">AM401</strain>
    </source>
</reference>
<evidence type="ECO:0000313" key="2">
    <source>
        <dbReference type="Proteomes" id="UP000315369"/>
    </source>
</evidence>
<sequence length="81" mass="8774">MAGCLVGMVQVELLEDTRAQVVRLETGRACTVERVELPADAREGDVVVDGRREPDATALRVLEVALRRARLAVPVPPGLEL</sequence>